<dbReference type="Pfam" id="PF18288">
    <property type="entry name" value="FAA_hydro_N_2"/>
    <property type="match status" value="1"/>
</dbReference>
<dbReference type="Gene3D" id="3.90.850.10">
    <property type="entry name" value="Fumarylacetoacetase-like, C-terminal domain"/>
    <property type="match status" value="1"/>
</dbReference>
<comment type="caution">
    <text evidence="3">The sequence shown here is derived from an EMBL/GenBank/DDBJ whole genome shotgun (WGS) entry which is preliminary data.</text>
</comment>
<dbReference type="PANTHER" id="PTHR43211">
    <property type="entry name" value="FUMARYLACETOACETATE HYDROLASE"/>
    <property type="match status" value="1"/>
</dbReference>
<dbReference type="InterPro" id="IPR041072">
    <property type="entry name" value="FAA_hydro_N"/>
</dbReference>
<reference evidence="3 4" key="1">
    <citation type="submission" date="2017-10" db="EMBL/GenBank/DDBJ databases">
        <title>Massilia psychrophilum sp. nov., a novel purple-pigmented bacterium isolated from Tianshan glacier, Xinjiang Municipality, China.</title>
        <authorList>
            <person name="Wang H."/>
        </authorList>
    </citation>
    <scope>NUCLEOTIDE SEQUENCE [LARGE SCALE GENOMIC DNA]</scope>
    <source>
        <strain evidence="3 4">JCM 30813</strain>
    </source>
</reference>
<gene>
    <name evidence="3" type="ORF">CR103_18295</name>
</gene>
<name>A0A2G8SX93_9BURK</name>
<dbReference type="PANTHER" id="PTHR43211:SF1">
    <property type="entry name" value="BLL6422 PROTEIN"/>
    <property type="match status" value="1"/>
</dbReference>
<organism evidence="3 4">
    <name type="scientific">Massilia psychrophila</name>
    <dbReference type="NCBI Taxonomy" id="1603353"/>
    <lineage>
        <taxon>Bacteria</taxon>
        <taxon>Pseudomonadati</taxon>
        <taxon>Pseudomonadota</taxon>
        <taxon>Betaproteobacteria</taxon>
        <taxon>Burkholderiales</taxon>
        <taxon>Oxalobacteraceae</taxon>
        <taxon>Telluria group</taxon>
        <taxon>Massilia</taxon>
    </lineage>
</organism>
<dbReference type="EMBL" id="PDOB01000037">
    <property type="protein sequence ID" value="PIL38410.1"/>
    <property type="molecule type" value="Genomic_DNA"/>
</dbReference>
<accession>A0A2G8SX93</accession>
<feature type="domain" description="Fumarylacetoacetase-like C-terminal" evidence="1">
    <location>
        <begin position="82"/>
        <end position="330"/>
    </location>
</feature>
<evidence type="ECO:0000259" key="2">
    <source>
        <dbReference type="Pfam" id="PF18288"/>
    </source>
</evidence>
<dbReference type="InterPro" id="IPR036663">
    <property type="entry name" value="Fumarylacetoacetase_C_sf"/>
</dbReference>
<sequence length="341" mass="36428">MKLATLKSAGRDGVLVVVSRDLVTCQRVPKIAATLQFALDHWDLAAPRLRNVFADLNDGSALAAEPFVESLCHSPLPRAYQWADGSAYINHVELVRKARNADVPASFYTDPLMYQGGSDSFIGPWDPICALDEAWGIDLEAEVAIITGDVAMGAGVEQCAGAIRLVMLVNDVSLRNLIPGELAKGFGFFQSKAASAFSPVAVTPDELGAAWRDSKLCLPLHVTLNELPFGKPNAGEDMTFNFAQLVAHAAKTRELAAGTIIGSGTVSNKQGGLHGSSIEHGGVGYCCLAELRMYETIEKGAPTTPFMQFGDNVRIEMVDADGASIFGAIDQEVAHYHGRHS</sequence>
<proteinExistence type="predicted"/>
<dbReference type="Proteomes" id="UP000228593">
    <property type="component" value="Unassembled WGS sequence"/>
</dbReference>
<dbReference type="RefSeq" id="WP_099917383.1">
    <property type="nucleotide sequence ID" value="NZ_BMHS01000017.1"/>
</dbReference>
<dbReference type="GO" id="GO:0003824">
    <property type="term" value="F:catalytic activity"/>
    <property type="evidence" value="ECO:0007669"/>
    <property type="project" value="InterPro"/>
</dbReference>
<evidence type="ECO:0000259" key="1">
    <source>
        <dbReference type="Pfam" id="PF01557"/>
    </source>
</evidence>
<dbReference type="OrthoDB" id="9775905at2"/>
<dbReference type="AlphaFoldDB" id="A0A2G8SX93"/>
<keyword evidence="4" id="KW-1185">Reference proteome</keyword>
<feature type="domain" description="Fumarylacetoacetase N-terminal" evidence="2">
    <location>
        <begin position="1"/>
        <end position="78"/>
    </location>
</feature>
<evidence type="ECO:0000313" key="4">
    <source>
        <dbReference type="Proteomes" id="UP000228593"/>
    </source>
</evidence>
<dbReference type="Pfam" id="PF01557">
    <property type="entry name" value="FAA_hydrolase"/>
    <property type="match status" value="1"/>
</dbReference>
<dbReference type="InterPro" id="IPR011234">
    <property type="entry name" value="Fumarylacetoacetase-like_C"/>
</dbReference>
<protein>
    <submittedName>
        <fullName evidence="3">2-keto-4-pentenoate hydratase</fullName>
    </submittedName>
</protein>
<evidence type="ECO:0000313" key="3">
    <source>
        <dbReference type="EMBL" id="PIL38410.1"/>
    </source>
</evidence>
<dbReference type="SUPFAM" id="SSF56529">
    <property type="entry name" value="FAH"/>
    <property type="match status" value="1"/>
</dbReference>